<keyword evidence="4" id="KW-0256">Endoplasmic reticulum</keyword>
<evidence type="ECO:0000256" key="7">
    <source>
        <dbReference type="ARBA" id="ARBA00023121"/>
    </source>
</evidence>
<dbReference type="Proteomes" id="UP000018144">
    <property type="component" value="Unassembled WGS sequence"/>
</dbReference>
<gene>
    <name evidence="12" type="ORF">PCON_14044</name>
</gene>
<feature type="region of interest" description="Disordered" evidence="9">
    <location>
        <begin position="736"/>
        <end position="876"/>
    </location>
</feature>
<dbReference type="Pfam" id="PF10296">
    <property type="entry name" value="MMM1"/>
    <property type="match status" value="1"/>
</dbReference>
<evidence type="ECO:0000256" key="1">
    <source>
        <dbReference type="ARBA" id="ARBA00004586"/>
    </source>
</evidence>
<feature type="transmembrane region" description="Helical" evidence="10">
    <location>
        <begin position="7"/>
        <end position="34"/>
    </location>
</feature>
<keyword evidence="8 10" id="KW-0472">Membrane</keyword>
<feature type="compositionally biased region" description="Low complexity" evidence="9">
    <location>
        <begin position="617"/>
        <end position="631"/>
    </location>
</feature>
<evidence type="ECO:0000256" key="9">
    <source>
        <dbReference type="SAM" id="MobiDB-lite"/>
    </source>
</evidence>
<feature type="compositionally biased region" description="Basic residues" evidence="9">
    <location>
        <begin position="918"/>
        <end position="927"/>
    </location>
</feature>
<dbReference type="GO" id="GO:0032865">
    <property type="term" value="C:ERMES complex"/>
    <property type="evidence" value="ECO:0007669"/>
    <property type="project" value="TreeGrafter"/>
</dbReference>
<feature type="domain" description="SMP-LTD" evidence="11">
    <location>
        <begin position="277"/>
        <end position="468"/>
    </location>
</feature>
<keyword evidence="7" id="KW-0446">Lipid-binding</keyword>
<dbReference type="EMBL" id="HF935984">
    <property type="protein sequence ID" value="CCX14451.1"/>
    <property type="molecule type" value="Genomic_DNA"/>
</dbReference>
<feature type="compositionally biased region" description="Low complexity" evidence="9">
    <location>
        <begin position="834"/>
        <end position="846"/>
    </location>
</feature>
<protein>
    <submittedName>
        <fullName evidence="12">Similar to Uncharacterized PH domain-containing protein YPR091C acc. no. Q06833</fullName>
    </submittedName>
</protein>
<keyword evidence="13" id="KW-1185">Reference proteome</keyword>
<dbReference type="eggNOG" id="KOG2238">
    <property type="taxonomic scope" value="Eukaryota"/>
</dbReference>
<feature type="region of interest" description="Disordered" evidence="9">
    <location>
        <begin position="89"/>
        <end position="114"/>
    </location>
</feature>
<dbReference type="InterPro" id="IPR019411">
    <property type="entry name" value="MMM1_dom"/>
</dbReference>
<evidence type="ECO:0000256" key="3">
    <source>
        <dbReference type="ARBA" id="ARBA00022692"/>
    </source>
</evidence>
<dbReference type="GO" id="GO:0008289">
    <property type="term" value="F:lipid binding"/>
    <property type="evidence" value="ECO:0007669"/>
    <property type="project" value="UniProtKB-KW"/>
</dbReference>
<evidence type="ECO:0000256" key="4">
    <source>
        <dbReference type="ARBA" id="ARBA00022824"/>
    </source>
</evidence>
<dbReference type="PANTHER" id="PTHR13466:SF19">
    <property type="entry name" value="NUCLEUS-VACUOLE JUNCTION PROTEIN 2"/>
    <property type="match status" value="1"/>
</dbReference>
<name>U4LG10_PYROM</name>
<reference evidence="12 13" key="1">
    <citation type="journal article" date="2013" name="PLoS Genet.">
        <title>The genome and development-dependent transcriptomes of Pyronema confluens: a window into fungal evolution.</title>
        <authorList>
            <person name="Traeger S."/>
            <person name="Altegoer F."/>
            <person name="Freitag M."/>
            <person name="Gabaldon T."/>
            <person name="Kempken F."/>
            <person name="Kumar A."/>
            <person name="Marcet-Houben M."/>
            <person name="Poggeler S."/>
            <person name="Stajich J.E."/>
            <person name="Nowrousian M."/>
        </authorList>
    </citation>
    <scope>NUCLEOTIDE SEQUENCE [LARGE SCALE GENOMIC DNA]</scope>
    <source>
        <strain evidence="13">CBS 100304</strain>
        <tissue evidence="12">Vegetative mycelium</tissue>
    </source>
</reference>
<evidence type="ECO:0000256" key="5">
    <source>
        <dbReference type="ARBA" id="ARBA00022989"/>
    </source>
</evidence>
<feature type="compositionally biased region" description="Low complexity" evidence="9">
    <location>
        <begin position="98"/>
        <end position="113"/>
    </location>
</feature>
<feature type="compositionally biased region" description="Low complexity" evidence="9">
    <location>
        <begin position="786"/>
        <end position="798"/>
    </location>
</feature>
<feature type="compositionally biased region" description="Basic and acidic residues" evidence="9">
    <location>
        <begin position="569"/>
        <end position="580"/>
    </location>
</feature>
<feature type="compositionally biased region" description="Low complexity" evidence="9">
    <location>
        <begin position="700"/>
        <end position="709"/>
    </location>
</feature>
<dbReference type="Pfam" id="PF15413">
    <property type="entry name" value="PH_11"/>
    <property type="match status" value="1"/>
</dbReference>
<dbReference type="GO" id="GO:1990456">
    <property type="term" value="P:mitochondrion-endoplasmic reticulum membrane tethering"/>
    <property type="evidence" value="ECO:0007669"/>
    <property type="project" value="TreeGrafter"/>
</dbReference>
<dbReference type="OMA" id="YLTTHNE"/>
<organism evidence="12 13">
    <name type="scientific">Pyronema omphalodes (strain CBS 100304)</name>
    <name type="common">Pyronema confluens</name>
    <dbReference type="NCBI Taxonomy" id="1076935"/>
    <lineage>
        <taxon>Eukaryota</taxon>
        <taxon>Fungi</taxon>
        <taxon>Dikarya</taxon>
        <taxon>Ascomycota</taxon>
        <taxon>Pezizomycotina</taxon>
        <taxon>Pezizomycetes</taxon>
        <taxon>Pezizales</taxon>
        <taxon>Pyronemataceae</taxon>
        <taxon>Pyronema</taxon>
    </lineage>
</organism>
<feature type="region of interest" description="Disordered" evidence="9">
    <location>
        <begin position="480"/>
        <end position="709"/>
    </location>
</feature>
<evidence type="ECO:0000256" key="8">
    <source>
        <dbReference type="ARBA" id="ARBA00023136"/>
    </source>
</evidence>
<feature type="compositionally biased region" description="Low complexity" evidence="9">
    <location>
        <begin position="661"/>
        <end position="670"/>
    </location>
</feature>
<evidence type="ECO:0000256" key="6">
    <source>
        <dbReference type="ARBA" id="ARBA00023055"/>
    </source>
</evidence>
<feature type="compositionally biased region" description="Basic and acidic residues" evidence="9">
    <location>
        <begin position="851"/>
        <end position="876"/>
    </location>
</feature>
<dbReference type="OrthoDB" id="26740at2759"/>
<evidence type="ECO:0000259" key="11">
    <source>
        <dbReference type="PROSITE" id="PS51847"/>
    </source>
</evidence>
<feature type="compositionally biased region" description="Pro residues" evidence="9">
    <location>
        <begin position="799"/>
        <end position="811"/>
    </location>
</feature>
<evidence type="ECO:0000256" key="2">
    <source>
        <dbReference type="ARBA" id="ARBA00022448"/>
    </source>
</evidence>
<proteinExistence type="predicted"/>
<dbReference type="GO" id="GO:0005789">
    <property type="term" value="C:endoplasmic reticulum membrane"/>
    <property type="evidence" value="ECO:0007669"/>
    <property type="project" value="UniProtKB-SubCell"/>
</dbReference>
<keyword evidence="2" id="KW-0813">Transport</keyword>
<evidence type="ECO:0000256" key="10">
    <source>
        <dbReference type="SAM" id="Phobius"/>
    </source>
</evidence>
<dbReference type="STRING" id="1076935.U4LG10"/>
<dbReference type="AlphaFoldDB" id="U4LG10"/>
<keyword evidence="6" id="KW-0445">Lipid transport</keyword>
<dbReference type="PANTHER" id="PTHR13466">
    <property type="entry name" value="TEX2 PROTEIN-RELATED"/>
    <property type="match status" value="1"/>
</dbReference>
<feature type="region of interest" description="Disordered" evidence="9">
    <location>
        <begin position="904"/>
        <end position="927"/>
    </location>
</feature>
<sequence>MTSFTAFLVVYVLGGITFIPAVVALIFAVAYYTFPEAVIPPKELPLQREGEEDVFTSTDDEKNVRRLTNSVDDAEGYFLVTREFVPGGVNGKAPERASPAGSTTPSPSTNSPSVYQSMYRSLFDRKSNIGATDSPNGQKLRRKRADNEFYVVLRHGHLMLYDDEQQMEVRFVISLEMYTVSIYGGGEEIPEGELYIRRNAICLTRRKGLPDVTSVDPDSAFPIYLFSENCSNKEDFYLALVTKQKRTKGDPSMPPRPLDWHQKDIIKLVKGLHSSEDQLAMNWLNGLAGRMFLSVYRTPDVEQFIRAKIVKKLTRVAKPSFLTDINIQHIYVGDSVPALTNPRMRDMNSAGDFVCEFDISYSGNFRLEIATKATLNLGARFKTREVDLILAVLLKRLDGHCVIRMKPPPSNRLWFAFEKMPKMELIIEPIVGSRQVAWGPILRVIENRIREVIEESVVLPYYDDIPFTDTIDQKFRGGIWHTEKKTPPRTHAPKPSVDAEGNPIDVAEPVTGDPTTDEDGILSPPEPGSPSDLPPRETPPINAPLVPVEEEADTQSIDIPTRSGTASIKSKDSSSSERKPGARSFNSITPTPPVPSILTDAINVTAHRDRTESAPANPSISSHNRSRSSSSPHPPSPISIQTPRRKKSSSIAKPESFPGESSASSVSSVSTGYPTAFGSSTTSFGSSGPTGFGNAFVPPSRSSTISSAAAAAKNPLQTIAAVGTAAAAVKNWYTNRKVSGPGSVTTGAIGEGHPHPHPPKSPGFPVTSNMLPKSPAFPGAQTNLGPIIPTSTPAAPTTRPLPPAIIPPPPARRQSKTDPIPVPKRKPLPPPLQTPQIPQIPQQSQPPQLPAREKREGRTPPELPMRHREPPALPPREEVLVVAAPRSFEEEEGFLDEELWRGVNGTPEMRSGADQGLGRRKAWSGGD</sequence>
<feature type="compositionally biased region" description="Pro residues" evidence="9">
    <location>
        <begin position="524"/>
        <end position="542"/>
    </location>
</feature>
<evidence type="ECO:0000313" key="13">
    <source>
        <dbReference type="Proteomes" id="UP000018144"/>
    </source>
</evidence>
<feature type="compositionally biased region" description="Low complexity" evidence="9">
    <location>
        <begin position="677"/>
        <end position="693"/>
    </location>
</feature>
<accession>U4LG10</accession>
<dbReference type="SUPFAM" id="SSF50729">
    <property type="entry name" value="PH domain-like"/>
    <property type="match status" value="1"/>
</dbReference>
<dbReference type="InterPro" id="IPR031468">
    <property type="entry name" value="SMP_LBD"/>
</dbReference>
<keyword evidence="3 10" id="KW-0812">Transmembrane</keyword>
<dbReference type="PROSITE" id="PS51847">
    <property type="entry name" value="SMP"/>
    <property type="match status" value="1"/>
</dbReference>
<keyword evidence="5 10" id="KW-1133">Transmembrane helix</keyword>
<evidence type="ECO:0000313" key="12">
    <source>
        <dbReference type="EMBL" id="CCX14451.1"/>
    </source>
</evidence>
<feature type="compositionally biased region" description="Polar residues" evidence="9">
    <location>
        <begin position="736"/>
        <end position="746"/>
    </location>
</feature>
<comment type="subcellular location">
    <subcellularLocation>
        <location evidence="1">Endoplasmic reticulum membrane</location>
    </subcellularLocation>
</comment>
<dbReference type="GO" id="GO:0015914">
    <property type="term" value="P:phospholipid transport"/>
    <property type="evidence" value="ECO:0007669"/>
    <property type="project" value="TreeGrafter"/>
</dbReference>
<dbReference type="CDD" id="cd21675">
    <property type="entry name" value="SMP_TEX2"/>
    <property type="match status" value="1"/>
</dbReference>